<proteinExistence type="predicted"/>
<dbReference type="AlphaFoldDB" id="A0A4Q2KS47"/>
<keyword evidence="2" id="KW-0812">Transmembrane</keyword>
<keyword evidence="2" id="KW-1133">Transmembrane helix</keyword>
<accession>A0A4Q2KS47</accession>
<feature type="signal peptide" evidence="3">
    <location>
        <begin position="1"/>
        <end position="27"/>
    </location>
</feature>
<dbReference type="PROSITE" id="PS51318">
    <property type="entry name" value="TAT"/>
    <property type="match status" value="1"/>
</dbReference>
<name>A0A4Q2KS47_9MICO</name>
<keyword evidence="2" id="KW-0472">Membrane</keyword>
<dbReference type="Proteomes" id="UP000293865">
    <property type="component" value="Unassembled WGS sequence"/>
</dbReference>
<reference evidence="5 6" key="1">
    <citation type="submission" date="2019-01" db="EMBL/GenBank/DDBJ databases">
        <title>Agromyces.</title>
        <authorList>
            <person name="Li J."/>
        </authorList>
    </citation>
    <scope>NUCLEOTIDE SEQUENCE [LARGE SCALE GENOMIC DNA]</scope>
    <source>
        <strain evidence="5 6">DSM 15934</strain>
    </source>
</reference>
<feature type="domain" description="SpaA-like prealbumin fold" evidence="4">
    <location>
        <begin position="470"/>
        <end position="565"/>
    </location>
</feature>
<keyword evidence="6" id="KW-1185">Reference proteome</keyword>
<evidence type="ECO:0000313" key="5">
    <source>
        <dbReference type="EMBL" id="RXZ68274.1"/>
    </source>
</evidence>
<gene>
    <name evidence="5" type="ORF">ESP51_14465</name>
</gene>
<dbReference type="RefSeq" id="WP_129521600.1">
    <property type="nucleotide sequence ID" value="NZ_SDPN01000030.1"/>
</dbReference>
<evidence type="ECO:0000256" key="1">
    <source>
        <dbReference type="SAM" id="MobiDB-lite"/>
    </source>
</evidence>
<evidence type="ECO:0000256" key="3">
    <source>
        <dbReference type="SAM" id="SignalP"/>
    </source>
</evidence>
<feature type="transmembrane region" description="Helical" evidence="2">
    <location>
        <begin position="783"/>
        <end position="803"/>
    </location>
</feature>
<comment type="caution">
    <text evidence="5">The sequence shown here is derived from an EMBL/GenBank/DDBJ whole genome shotgun (WGS) entry which is preliminary data.</text>
</comment>
<feature type="chain" id="PRO_5020340325" description="SpaA-like prealbumin fold domain-containing protein" evidence="3">
    <location>
        <begin position="28"/>
        <end position="812"/>
    </location>
</feature>
<sequence>MFSRRQRTALLAAGALVAGLFAPVAFAAPAYADPLCDLGDFEIDGNLTEQDCGDGFDDWLTPDIGFTSTEQGGTYSASSKDVDDPATWTSAGSTPDKADFSKVYTLARVVDGHYYLYVAWDRTGDSGTGKYAIDLSFAGENVAPDGTPQPLHNEGGVVAYINMAGGSAPTLGQLCPYVDQADYPDDVNSDPGDCTTDTTGFASAIGPSGTFFEVGFDLTELAGIEPGCPPTEDAATVYMRSITGGSGDGNLKAYVAPLTVTPPSTCGFLTVTKESLNDLDLDSSVLFEYTVTGGENDPIDGDLLIDETDSYFDVEPGDDFTLDEVIPAQVPWSLYSIVCTADGVDYVLYENGAATGTTFPVVSLETTDCVITNATSYVTVEKQTLPDASTQVFDFDIEGAAFDLSDGESETFQFAPGAEVDITETVPEGWDLVDVTCDTDETAIEDGATVTTIEGETASCVFTNEQQGAIVINKLVEGVNDAEFDFSSDALGDFSIETVNGFGTATFDNLVPGAYDVSEDLLTGYDTTNLVCVDPDDGTVVDLEDFSAAIDLDAGETVECTFTNTERGLIFVDKETLPNEFDQDFEFTFDGGEGPIDFTLNDATDDEEDFWNSGFIVPGTYTVDELVPAGWTLDGISCGVVDGDGTTIELGAGEVVSCVFTNEANPGSVTVKKSAVGGNGTFGFVLTELGSDGDPRTREVTTVSGSATAVFDLVDAGNRYSIEETKVTGSWTAGPMTCEVTPASGGAPVKIDPADFEVAPGDEIVCAITNTLRPPLAITGVDLASGMWLALLLLGAGGLVFMIRRRARTTGA</sequence>
<evidence type="ECO:0000313" key="6">
    <source>
        <dbReference type="Proteomes" id="UP000293865"/>
    </source>
</evidence>
<feature type="domain" description="SpaA-like prealbumin fold" evidence="4">
    <location>
        <begin position="409"/>
        <end position="465"/>
    </location>
</feature>
<evidence type="ECO:0000256" key="2">
    <source>
        <dbReference type="SAM" id="Phobius"/>
    </source>
</evidence>
<dbReference type="InterPro" id="IPR055371">
    <property type="entry name" value="SpaA_PFL_dom_4"/>
</dbReference>
<dbReference type="Pfam" id="PF24514">
    <property type="entry name" value="SpaA_4"/>
    <property type="match status" value="4"/>
</dbReference>
<protein>
    <recommendedName>
        <fullName evidence="4">SpaA-like prealbumin fold domain-containing protein</fullName>
    </recommendedName>
</protein>
<keyword evidence="3" id="KW-0732">Signal</keyword>
<evidence type="ECO:0000259" key="4">
    <source>
        <dbReference type="Pfam" id="PF24514"/>
    </source>
</evidence>
<feature type="compositionally biased region" description="Polar residues" evidence="1">
    <location>
        <begin position="70"/>
        <end position="79"/>
    </location>
</feature>
<dbReference type="EMBL" id="SDPN01000030">
    <property type="protein sequence ID" value="RXZ68274.1"/>
    <property type="molecule type" value="Genomic_DNA"/>
</dbReference>
<dbReference type="OrthoDB" id="3985100at2"/>
<feature type="region of interest" description="Disordered" evidence="1">
    <location>
        <begin position="70"/>
        <end position="91"/>
    </location>
</feature>
<organism evidence="5 6">
    <name type="scientific">Agromyces albus</name>
    <dbReference type="NCBI Taxonomy" id="205332"/>
    <lineage>
        <taxon>Bacteria</taxon>
        <taxon>Bacillati</taxon>
        <taxon>Actinomycetota</taxon>
        <taxon>Actinomycetes</taxon>
        <taxon>Micrococcales</taxon>
        <taxon>Microbacteriaceae</taxon>
        <taxon>Agromyces</taxon>
    </lineage>
</organism>
<feature type="domain" description="SpaA-like prealbumin fold" evidence="4">
    <location>
        <begin position="574"/>
        <end position="663"/>
    </location>
</feature>
<dbReference type="InterPro" id="IPR006311">
    <property type="entry name" value="TAT_signal"/>
</dbReference>
<feature type="domain" description="SpaA-like prealbumin fold" evidence="4">
    <location>
        <begin position="669"/>
        <end position="771"/>
    </location>
</feature>